<dbReference type="FunFam" id="3.90.190.10:FF:000142">
    <property type="entry name" value="Protein tyrosine phosphatase (Pyp1), putative"/>
    <property type="match status" value="1"/>
</dbReference>
<feature type="region of interest" description="Disordered" evidence="3">
    <location>
        <begin position="562"/>
        <end position="581"/>
    </location>
</feature>
<evidence type="ECO:0000259" key="5">
    <source>
        <dbReference type="PROSITE" id="PS50056"/>
    </source>
</evidence>
<dbReference type="Pfam" id="PF00581">
    <property type="entry name" value="Rhodanese"/>
    <property type="match status" value="1"/>
</dbReference>
<evidence type="ECO:0000259" key="4">
    <source>
        <dbReference type="PROSITE" id="PS50055"/>
    </source>
</evidence>
<dbReference type="PRINTS" id="PR00700">
    <property type="entry name" value="PRTYPHPHTASE"/>
</dbReference>
<dbReference type="Proteomes" id="UP001147782">
    <property type="component" value="Unassembled WGS sequence"/>
</dbReference>
<dbReference type="CDD" id="cd18533">
    <property type="entry name" value="PTP_fungal"/>
    <property type="match status" value="1"/>
</dbReference>
<dbReference type="EMBL" id="JAPZBS010000001">
    <property type="protein sequence ID" value="KAJ5389330.1"/>
    <property type="molecule type" value="Genomic_DNA"/>
</dbReference>
<dbReference type="AlphaFoldDB" id="A0A9X0B5Y2"/>
<dbReference type="GO" id="GO:0004725">
    <property type="term" value="F:protein tyrosine phosphatase activity"/>
    <property type="evidence" value="ECO:0007669"/>
    <property type="project" value="UniProtKB-EC"/>
</dbReference>
<dbReference type="InterPro" id="IPR036873">
    <property type="entry name" value="Rhodanese-like_dom_sf"/>
</dbReference>
<dbReference type="RefSeq" id="XP_056560058.1">
    <property type="nucleotide sequence ID" value="XM_056693329.1"/>
</dbReference>
<keyword evidence="8" id="KW-1185">Reference proteome</keyword>
<evidence type="ECO:0000256" key="3">
    <source>
        <dbReference type="SAM" id="MobiDB-lite"/>
    </source>
</evidence>
<dbReference type="InterPro" id="IPR029021">
    <property type="entry name" value="Prot-tyrosine_phosphatase-like"/>
</dbReference>
<feature type="compositionally biased region" description="Polar residues" evidence="3">
    <location>
        <begin position="570"/>
        <end position="581"/>
    </location>
</feature>
<feature type="region of interest" description="Disordered" evidence="3">
    <location>
        <begin position="101"/>
        <end position="176"/>
    </location>
</feature>
<dbReference type="Gene3D" id="3.40.250.10">
    <property type="entry name" value="Rhodanese-like domain"/>
    <property type="match status" value="1"/>
</dbReference>
<dbReference type="EC" id="3.1.3.48" evidence="2"/>
<dbReference type="InterPro" id="IPR000387">
    <property type="entry name" value="Tyr_Pase_dom"/>
</dbReference>
<dbReference type="InterPro" id="IPR001763">
    <property type="entry name" value="Rhodanese-like_dom"/>
</dbReference>
<dbReference type="PROSITE" id="PS50055">
    <property type="entry name" value="TYR_PHOSPHATASE_PTP"/>
    <property type="match status" value="1"/>
</dbReference>
<feature type="domain" description="Tyrosine-protein phosphatase" evidence="4">
    <location>
        <begin position="449"/>
        <end position="737"/>
    </location>
</feature>
<dbReference type="SUPFAM" id="SSF52821">
    <property type="entry name" value="Rhodanese/Cell cycle control phosphatase"/>
    <property type="match status" value="1"/>
</dbReference>
<dbReference type="SMART" id="SM00404">
    <property type="entry name" value="PTPc_motif"/>
    <property type="match status" value="1"/>
</dbReference>
<dbReference type="PROSITE" id="PS50206">
    <property type="entry name" value="RHODANESE_3"/>
    <property type="match status" value="1"/>
</dbReference>
<reference evidence="7" key="1">
    <citation type="submission" date="2022-11" db="EMBL/GenBank/DDBJ databases">
        <authorList>
            <person name="Petersen C."/>
        </authorList>
    </citation>
    <scope>NUCLEOTIDE SEQUENCE</scope>
    <source>
        <strain evidence="7">IBT 29864</strain>
    </source>
</reference>
<dbReference type="GeneID" id="81432506"/>
<evidence type="ECO:0000256" key="2">
    <source>
        <dbReference type="ARBA" id="ARBA00013064"/>
    </source>
</evidence>
<evidence type="ECO:0000313" key="8">
    <source>
        <dbReference type="Proteomes" id="UP001147782"/>
    </source>
</evidence>
<dbReference type="InterPro" id="IPR003595">
    <property type="entry name" value="Tyr_Pase_cat"/>
</dbReference>
<feature type="compositionally biased region" description="Polar residues" evidence="3">
    <location>
        <begin position="28"/>
        <end position="42"/>
    </location>
</feature>
<dbReference type="PANTHER" id="PTHR19134:SF561">
    <property type="entry name" value="PROTEIN TYROSINE PHOSPHATASE 36E, ISOFORM A"/>
    <property type="match status" value="1"/>
</dbReference>
<name>A0A9X0B5Y2_9EURO</name>
<organism evidence="7 8">
    <name type="scientific">Penicillium cataractarum</name>
    <dbReference type="NCBI Taxonomy" id="2100454"/>
    <lineage>
        <taxon>Eukaryota</taxon>
        <taxon>Fungi</taxon>
        <taxon>Dikarya</taxon>
        <taxon>Ascomycota</taxon>
        <taxon>Pezizomycotina</taxon>
        <taxon>Eurotiomycetes</taxon>
        <taxon>Eurotiomycetidae</taxon>
        <taxon>Eurotiales</taxon>
        <taxon>Aspergillaceae</taxon>
        <taxon>Penicillium</taxon>
    </lineage>
</organism>
<dbReference type="InterPro" id="IPR050348">
    <property type="entry name" value="Protein-Tyr_Phosphatase"/>
</dbReference>
<accession>A0A9X0B5Y2</accession>
<feature type="compositionally biased region" description="Basic and acidic residues" evidence="3">
    <location>
        <begin position="101"/>
        <end position="111"/>
    </location>
</feature>
<evidence type="ECO:0000313" key="7">
    <source>
        <dbReference type="EMBL" id="KAJ5389330.1"/>
    </source>
</evidence>
<dbReference type="PROSITE" id="PS50056">
    <property type="entry name" value="TYR_PHOSPHATASE_2"/>
    <property type="match status" value="1"/>
</dbReference>
<evidence type="ECO:0000256" key="1">
    <source>
        <dbReference type="ARBA" id="ARBA00009649"/>
    </source>
</evidence>
<comment type="similarity">
    <text evidence="1">Belongs to the protein-tyrosine phosphatase family. Non-receptor class subfamily.</text>
</comment>
<feature type="compositionally biased region" description="Polar residues" evidence="3">
    <location>
        <begin position="7"/>
        <end position="20"/>
    </location>
</feature>
<dbReference type="OrthoDB" id="6058203at2759"/>
<dbReference type="Gene3D" id="3.90.190.10">
    <property type="entry name" value="Protein tyrosine phosphatase superfamily"/>
    <property type="match status" value="1"/>
</dbReference>
<dbReference type="PROSITE" id="PS00383">
    <property type="entry name" value="TYR_PHOSPHATASE_1"/>
    <property type="match status" value="1"/>
</dbReference>
<reference evidence="7" key="2">
    <citation type="journal article" date="2023" name="IMA Fungus">
        <title>Comparative genomic study of the Penicillium genus elucidates a diverse pangenome and 15 lateral gene transfer events.</title>
        <authorList>
            <person name="Petersen C."/>
            <person name="Sorensen T."/>
            <person name="Nielsen M.R."/>
            <person name="Sondergaard T.E."/>
            <person name="Sorensen J.L."/>
            <person name="Fitzpatrick D.A."/>
            <person name="Frisvad J.C."/>
            <person name="Nielsen K.L."/>
        </authorList>
    </citation>
    <scope>NUCLEOTIDE SEQUENCE</scope>
    <source>
        <strain evidence="7">IBT 29864</strain>
    </source>
</reference>
<feature type="compositionally biased region" description="Polar residues" evidence="3">
    <location>
        <begin position="112"/>
        <end position="152"/>
    </location>
</feature>
<feature type="region of interest" description="Disordered" evidence="3">
    <location>
        <begin position="1"/>
        <end position="80"/>
    </location>
</feature>
<protein>
    <recommendedName>
        <fullName evidence="2">protein-tyrosine-phosphatase</fullName>
        <ecNumber evidence="2">3.1.3.48</ecNumber>
    </recommendedName>
</protein>
<dbReference type="CDD" id="cd01446">
    <property type="entry name" value="DSP_MapKP"/>
    <property type="match status" value="1"/>
</dbReference>
<dbReference type="InterPro" id="IPR000242">
    <property type="entry name" value="PTP_cat"/>
</dbReference>
<dbReference type="SMART" id="SM00194">
    <property type="entry name" value="PTPc"/>
    <property type="match status" value="1"/>
</dbReference>
<comment type="caution">
    <text evidence="7">The sequence shown here is derived from an EMBL/GenBank/DDBJ whole genome shotgun (WGS) entry which is preliminary data.</text>
</comment>
<feature type="compositionally biased region" description="Polar residues" evidence="3">
    <location>
        <begin position="63"/>
        <end position="73"/>
    </location>
</feature>
<proteinExistence type="inferred from homology"/>
<gene>
    <name evidence="7" type="ORF">N7496_000398</name>
</gene>
<sequence length="747" mass="83172">MTGPGRSPSSPWVQSAQGRASQPFHPSLSPSQANMHSSSERPSPNYFGIMVENSSNPPTSNPGPHTQKNWTSFQSSLPSPKLQLLSQESVSEGLSNLLRTESEVDKGRRESALQNVSSNGDSQVTRTWTRTSHPPTMSGHANNRMQGPQSGNCIKPGQNPGAPSRGKSPFDNDGASISSRWITTERCAELIKSKAQKVLLLDVRPYAHFSQSNITGSLNLCIPTTLLKRRSFDTQKLENTFTSDNDKRNFARWRECAMIIVYDSATSEVKDTVPLMHVITKFQAENWEGEGLILQGGFKALSSQFPQFVHRPQAQTAGPSPRKKRSPMSIDLQSIAPVVGGCALPDSSSAVNPFFGNIRQNMDLMGGVGQIPLKLPDGMTETQRRELPSWLRDASEVKDQGQLVSEKFLDLEKKELERMKQALTYDGNSASTGGATKKYRVAGIEKGTKNRYNDIYPFDHSRVRLEGIPSGACDYVNANHIQAELSNRRYIATQAPVPDTFNDFWRVVWEQDVRLLVSLTAEVERGQVKCHPYWKSGDYGPFKVKAYSERFVNVNAKDRPIDPTVKSPVRSGQQAQSSDASNENPVIIVRHFSLYHTAFPFQPLRDITQLQYPYWPDFGTTSQPAHLLNLIEQCNKVIRATSTSKFGNQDAEPKGQRPILVHCSAGCGRTGTFCTVDSVLDMLKRQRMNNPASNIGALENPSLDLIVKTVEDFRTQRPSMVQNLSQFVLCYESVLEWLVSRMDDEDD</sequence>
<feature type="domain" description="Rhodanese" evidence="6">
    <location>
        <begin position="194"/>
        <end position="310"/>
    </location>
</feature>
<dbReference type="Pfam" id="PF00102">
    <property type="entry name" value="Y_phosphatase"/>
    <property type="match status" value="1"/>
</dbReference>
<dbReference type="PANTHER" id="PTHR19134">
    <property type="entry name" value="RECEPTOR-TYPE TYROSINE-PROTEIN PHOSPHATASE"/>
    <property type="match status" value="1"/>
</dbReference>
<evidence type="ECO:0000259" key="6">
    <source>
        <dbReference type="PROSITE" id="PS50206"/>
    </source>
</evidence>
<dbReference type="SUPFAM" id="SSF52799">
    <property type="entry name" value="(Phosphotyrosine protein) phosphatases II"/>
    <property type="match status" value="1"/>
</dbReference>
<feature type="domain" description="Tyrosine specific protein phosphatases" evidence="5">
    <location>
        <begin position="628"/>
        <end position="728"/>
    </location>
</feature>
<dbReference type="FunFam" id="3.40.250.10:FF:000051">
    <property type="entry name" value="Protein tyrosine phosphatase (Pyp1), putative"/>
    <property type="match status" value="1"/>
</dbReference>
<dbReference type="InterPro" id="IPR016130">
    <property type="entry name" value="Tyr_Pase_AS"/>
</dbReference>